<evidence type="ECO:0000313" key="2">
    <source>
        <dbReference type="Proteomes" id="UP000010321"/>
    </source>
</evidence>
<proteinExistence type="predicted"/>
<accession>A0ABN0CS98</accession>
<evidence type="ECO:0000313" key="1">
    <source>
        <dbReference type="EMBL" id="EGF54846.1"/>
    </source>
</evidence>
<sequence length="104" mass="12021">MRKINHIGIPVQKPVSGEMYNEGMQVYLTDFTKSPNKIEFLRFDKNSWMPEKIQTLAHIAYEVDNLDGELENAKVLLPKTIVNEHLTIAFIEEEGIALELMQFN</sequence>
<evidence type="ECO:0008006" key="3">
    <source>
        <dbReference type="Google" id="ProtNLM"/>
    </source>
</evidence>
<dbReference type="RefSeq" id="WP_009120460.1">
    <property type="nucleotide sequence ID" value="NZ_FQWK01000002.1"/>
</dbReference>
<name>A0ABN0CS98_9BACE</name>
<reference evidence="1 2" key="1">
    <citation type="submission" date="2011-02" db="EMBL/GenBank/DDBJ databases">
        <authorList>
            <person name="Weinstock G."/>
            <person name="Sodergren E."/>
            <person name="Clifton S."/>
            <person name="Fulton L."/>
            <person name="Fulton B."/>
            <person name="Courtney L."/>
            <person name="Fronick C."/>
            <person name="Harrison M."/>
            <person name="Strong C."/>
            <person name="Farmer C."/>
            <person name="Delahaunty K."/>
            <person name="Markovic C."/>
            <person name="Hall O."/>
            <person name="Minx P."/>
            <person name="Tomlinson C."/>
            <person name="Mitreva M."/>
            <person name="Hou S."/>
            <person name="Chen J."/>
            <person name="Wollam A."/>
            <person name="Pepin K.H."/>
            <person name="Johnson M."/>
            <person name="Bhonagiri V."/>
            <person name="Zhang X."/>
            <person name="Suruliraj S."/>
            <person name="Warren W."/>
            <person name="Chinwalla A."/>
            <person name="Mardis E.R."/>
            <person name="Wilson R.K."/>
        </authorList>
    </citation>
    <scope>NUCLEOTIDE SEQUENCE [LARGE SCALE GENOMIC DNA]</scope>
    <source>
        <strain evidence="1 2">YIT 12056</strain>
    </source>
</reference>
<comment type="caution">
    <text evidence="1">The sequence shown here is derived from an EMBL/GenBank/DDBJ whole genome shotgun (WGS) entry which is preliminary data.</text>
</comment>
<gene>
    <name evidence="1" type="ORF">HMPREF9445_00249</name>
</gene>
<protein>
    <recommendedName>
        <fullName evidence="3">VOC domain-containing protein</fullName>
    </recommendedName>
</protein>
<organism evidence="1 2">
    <name type="scientific">Bacteroides clarus YIT 12056</name>
    <dbReference type="NCBI Taxonomy" id="762984"/>
    <lineage>
        <taxon>Bacteria</taxon>
        <taxon>Pseudomonadati</taxon>
        <taxon>Bacteroidota</taxon>
        <taxon>Bacteroidia</taxon>
        <taxon>Bacteroidales</taxon>
        <taxon>Bacteroidaceae</taxon>
        <taxon>Bacteroides</taxon>
    </lineage>
</organism>
<keyword evidence="2" id="KW-1185">Reference proteome</keyword>
<dbReference type="Proteomes" id="UP000010321">
    <property type="component" value="Unassembled WGS sequence"/>
</dbReference>
<dbReference type="EMBL" id="AFBM01000003">
    <property type="protein sequence ID" value="EGF54846.1"/>
    <property type="molecule type" value="Genomic_DNA"/>
</dbReference>